<feature type="transmembrane region" description="Helical" evidence="12">
    <location>
        <begin position="740"/>
        <end position="766"/>
    </location>
</feature>
<evidence type="ECO:0000259" key="15">
    <source>
        <dbReference type="Pfam" id="PF21760"/>
    </source>
</evidence>
<evidence type="ECO:0000256" key="8">
    <source>
        <dbReference type="ARBA" id="ARBA00023136"/>
    </source>
</evidence>
<dbReference type="Gene3D" id="1.20.1640.10">
    <property type="entry name" value="Multidrug efflux transporter AcrB transmembrane domain"/>
    <property type="match status" value="2"/>
</dbReference>
<dbReference type="GO" id="GO:0006605">
    <property type="term" value="P:protein targeting"/>
    <property type="evidence" value="ECO:0007669"/>
    <property type="project" value="UniProtKB-UniRule"/>
</dbReference>
<dbReference type="GO" id="GO:0005886">
    <property type="term" value="C:plasma membrane"/>
    <property type="evidence" value="ECO:0007669"/>
    <property type="project" value="UniProtKB-SubCell"/>
</dbReference>
<dbReference type="PANTHER" id="PTHR30081:SF1">
    <property type="entry name" value="PROTEIN TRANSLOCASE SUBUNIT SECD"/>
    <property type="match status" value="1"/>
</dbReference>
<feature type="transmembrane region" description="Helical" evidence="12">
    <location>
        <begin position="297"/>
        <end position="315"/>
    </location>
</feature>
<dbReference type="Pfam" id="PF02355">
    <property type="entry name" value="SecD_SecF_C"/>
    <property type="match status" value="2"/>
</dbReference>
<dbReference type="Pfam" id="PF22599">
    <property type="entry name" value="SecDF_P1_head"/>
    <property type="match status" value="1"/>
</dbReference>
<dbReference type="RefSeq" id="WP_036816677.1">
    <property type="nucleotide sequence ID" value="NZ_AVBF01000007.1"/>
</dbReference>
<keyword evidence="8 12" id="KW-0472">Membrane</keyword>
<evidence type="ECO:0000256" key="1">
    <source>
        <dbReference type="ARBA" id="ARBA00004651"/>
    </source>
</evidence>
<feature type="transmembrane region" description="Helical" evidence="12">
    <location>
        <begin position="493"/>
        <end position="513"/>
    </location>
</feature>
<dbReference type="Pfam" id="PF07549">
    <property type="entry name" value="Sec_GG"/>
    <property type="match status" value="1"/>
</dbReference>
<proteinExistence type="inferred from homology"/>
<keyword evidence="4 12" id="KW-0812">Transmembrane</keyword>
<dbReference type="STRING" id="1385514.N782_21455"/>
<gene>
    <name evidence="13" type="primary">secF</name>
    <name evidence="12" type="synonym">secD</name>
    <name evidence="17" type="ORF">N782_21455</name>
</gene>
<dbReference type="FunFam" id="1.20.1640.10:FF:000004">
    <property type="entry name" value="Protein translocase subunit SecD"/>
    <property type="match status" value="1"/>
</dbReference>
<evidence type="ECO:0000256" key="5">
    <source>
        <dbReference type="ARBA" id="ARBA00022927"/>
    </source>
</evidence>
<dbReference type="PRINTS" id="PR01755">
    <property type="entry name" value="SECFTRNLCASE"/>
</dbReference>
<feature type="domain" description="Protein export membrane protein SecD/SecF C-terminal" evidence="14">
    <location>
        <begin position="585"/>
        <end position="767"/>
    </location>
</feature>
<keyword evidence="3 12" id="KW-1003">Cell membrane</keyword>
<evidence type="ECO:0000256" key="4">
    <source>
        <dbReference type="ARBA" id="ARBA00022692"/>
    </source>
</evidence>
<evidence type="ECO:0000259" key="14">
    <source>
        <dbReference type="Pfam" id="PF02355"/>
    </source>
</evidence>
<dbReference type="SUPFAM" id="SSF82866">
    <property type="entry name" value="Multidrug efflux transporter AcrB transmembrane domain"/>
    <property type="match status" value="2"/>
</dbReference>
<evidence type="ECO:0000256" key="3">
    <source>
        <dbReference type="ARBA" id="ARBA00022475"/>
    </source>
</evidence>
<comment type="subunit">
    <text evidence="12">Forms a complex with SecF. Part of the essential Sec protein translocation apparatus which comprises SecA, SecYEG and auxiliary proteins SecDF. Other proteins may also be involved.</text>
</comment>
<comment type="subunit">
    <text evidence="13">Forms a complex with SecD. Part of the essential Sec protein translocation apparatus which comprises SecA, SecYEG and auxiliary proteins SecDF. Other proteins may also be involved.</text>
</comment>
<evidence type="ECO:0000256" key="9">
    <source>
        <dbReference type="ARBA" id="ARBA00059018"/>
    </source>
</evidence>
<evidence type="ECO:0000256" key="10">
    <source>
        <dbReference type="ARBA" id="ARBA00060856"/>
    </source>
</evidence>
<dbReference type="AlphaFoldDB" id="A0A0A2TIL5"/>
<dbReference type="HAMAP" id="MF_01464_B">
    <property type="entry name" value="SecF_B"/>
    <property type="match status" value="1"/>
</dbReference>
<dbReference type="Gene3D" id="3.30.70.3220">
    <property type="match status" value="1"/>
</dbReference>
<organism evidence="17 18">
    <name type="scientific">Pontibacillus yanchengensis Y32</name>
    <dbReference type="NCBI Taxonomy" id="1385514"/>
    <lineage>
        <taxon>Bacteria</taxon>
        <taxon>Bacillati</taxon>
        <taxon>Bacillota</taxon>
        <taxon>Bacilli</taxon>
        <taxon>Bacillales</taxon>
        <taxon>Bacillaceae</taxon>
        <taxon>Pontibacillus</taxon>
    </lineage>
</organism>
<dbReference type="InterPro" id="IPR005665">
    <property type="entry name" value="SecF_bac"/>
</dbReference>
<feature type="domain" description="SecDF P1 head subdomain" evidence="16">
    <location>
        <begin position="150"/>
        <end position="274"/>
    </location>
</feature>
<dbReference type="InterPro" id="IPR055344">
    <property type="entry name" value="SecD_SecF_C_bact"/>
</dbReference>
<keyword evidence="6 12" id="KW-1133">Transmembrane helix</keyword>
<accession>A0A0A2TIL5</accession>
<comment type="similarity">
    <text evidence="11">In the N-terminal section; belongs to the SecD/SecF family. SecD subfamily.</text>
</comment>
<dbReference type="OrthoDB" id="9805019at2"/>
<comment type="similarity">
    <text evidence="13">Belongs to the SecD/SecF family. SecF subfamily.</text>
</comment>
<keyword evidence="18" id="KW-1185">Reference proteome</keyword>
<comment type="subcellular location">
    <subcellularLocation>
        <location evidence="1 12">Cell membrane</location>
        <topology evidence="1 12">Multi-pass membrane protein</topology>
    </subcellularLocation>
</comment>
<keyword evidence="7 12" id="KW-0811">Translocation</keyword>
<dbReference type="GO" id="GO:0065002">
    <property type="term" value="P:intracellular protein transmembrane transport"/>
    <property type="evidence" value="ECO:0007669"/>
    <property type="project" value="UniProtKB-UniRule"/>
</dbReference>
<dbReference type="NCBIfam" id="TIGR00916">
    <property type="entry name" value="2A0604s01"/>
    <property type="match status" value="2"/>
</dbReference>
<dbReference type="InterPro" id="IPR048631">
    <property type="entry name" value="SecD_1st"/>
</dbReference>
<feature type="transmembrane region" description="Helical" evidence="12">
    <location>
        <begin position="424"/>
        <end position="447"/>
    </location>
</feature>
<dbReference type="InterPro" id="IPR022813">
    <property type="entry name" value="SecD/SecF_arch_bac"/>
</dbReference>
<dbReference type="NCBIfam" id="TIGR01129">
    <property type="entry name" value="secD"/>
    <property type="match status" value="1"/>
</dbReference>
<reference evidence="17 18" key="1">
    <citation type="journal article" date="2015" name="Stand. Genomic Sci.">
        <title>High quality draft genome sequence of the moderately halophilic bacterium Pontibacillus yanchengensis Y32(T) and comparison among Pontibacillus genomes.</title>
        <authorList>
            <person name="Huang J."/>
            <person name="Qiao Z.X."/>
            <person name="Tang J.W."/>
            <person name="Wang G."/>
        </authorList>
    </citation>
    <scope>NUCLEOTIDE SEQUENCE [LARGE SCALE GENOMIC DNA]</scope>
    <source>
        <strain evidence="17 18">Y32</strain>
    </source>
</reference>
<dbReference type="FunFam" id="1.20.1640.10:FF:000024">
    <property type="entry name" value="Multifunctional fusion protein"/>
    <property type="match status" value="1"/>
</dbReference>
<dbReference type="NCBIfam" id="TIGR00966">
    <property type="entry name" value="transloc_SecF"/>
    <property type="match status" value="1"/>
</dbReference>
<dbReference type="Proteomes" id="UP000030147">
    <property type="component" value="Unassembled WGS sequence"/>
</dbReference>
<comment type="similarity">
    <text evidence="10">In the C-terminal section; belongs to the SecD/SecF family. SecF subfamily.</text>
</comment>
<name>A0A0A2TIL5_9BACI</name>
<dbReference type="EMBL" id="AVBF01000007">
    <property type="protein sequence ID" value="KGP73916.1"/>
    <property type="molecule type" value="Genomic_DNA"/>
</dbReference>
<dbReference type="eggNOG" id="COG0342">
    <property type="taxonomic scope" value="Bacteria"/>
</dbReference>
<evidence type="ECO:0000313" key="17">
    <source>
        <dbReference type="EMBL" id="KGP73916.1"/>
    </source>
</evidence>
<feature type="domain" description="Protein export membrane protein SecD/SecF C-terminal" evidence="14">
    <location>
        <begin position="275"/>
        <end position="443"/>
    </location>
</feature>
<dbReference type="InterPro" id="IPR022645">
    <property type="entry name" value="SecD/SecF_bac"/>
</dbReference>
<feature type="transmembrane region" description="Helical" evidence="12">
    <location>
        <begin position="320"/>
        <end position="337"/>
    </location>
</feature>
<feature type="transmembrane region" description="Helical" evidence="12">
    <location>
        <begin position="349"/>
        <end position="370"/>
    </location>
</feature>
<dbReference type="GO" id="GO:0015450">
    <property type="term" value="F:protein-transporting ATPase activity"/>
    <property type="evidence" value="ECO:0007669"/>
    <property type="project" value="InterPro"/>
</dbReference>
<comment type="caution">
    <text evidence="17">The sequence shown here is derived from an EMBL/GenBank/DDBJ whole genome shotgun (WGS) entry which is preliminary data.</text>
</comment>
<dbReference type="InterPro" id="IPR048634">
    <property type="entry name" value="SecD_SecF_C"/>
</dbReference>
<keyword evidence="5 12" id="KW-0653">Protein transport</keyword>
<dbReference type="InterPro" id="IPR054384">
    <property type="entry name" value="SecDF_P1_head"/>
</dbReference>
<dbReference type="eggNOG" id="COG0341">
    <property type="taxonomic scope" value="Bacteria"/>
</dbReference>
<dbReference type="InterPro" id="IPR005791">
    <property type="entry name" value="SecD"/>
</dbReference>
<evidence type="ECO:0000256" key="2">
    <source>
        <dbReference type="ARBA" id="ARBA00022448"/>
    </source>
</evidence>
<protein>
    <recommendedName>
        <fullName evidence="12 13">Multifunctional fusion protein</fullName>
    </recommendedName>
    <domain>
        <recommendedName>
            <fullName evidence="12">Protein translocase subunit SecD</fullName>
        </recommendedName>
    </domain>
    <domain>
        <recommendedName>
            <fullName evidence="13">Protein-export membrane protein SecF</fullName>
        </recommendedName>
    </domain>
</protein>
<evidence type="ECO:0000259" key="16">
    <source>
        <dbReference type="Pfam" id="PF22599"/>
    </source>
</evidence>
<feature type="transmembrane region" description="Helical" evidence="12">
    <location>
        <begin position="716"/>
        <end position="734"/>
    </location>
</feature>
<evidence type="ECO:0000256" key="11">
    <source>
        <dbReference type="ARBA" id="ARBA00061053"/>
    </source>
</evidence>
<comment type="similarity">
    <text evidence="12">Belongs to the SecD/SecF family. SecD subfamily.</text>
</comment>
<dbReference type="GO" id="GO:0043952">
    <property type="term" value="P:protein transport by the Sec complex"/>
    <property type="evidence" value="ECO:0007669"/>
    <property type="project" value="UniProtKB-UniRule"/>
</dbReference>
<sequence length="789" mass="87019">MIKRSRIVAFFLLLLIFAGTIGTTIQGISKDIRLGLDLQGGFEILYEVKPIEEGQEINRDVMEATVETIYRRVDALGISETNVSIEEDDRIRVQLAGIDDQQKARELLSTSARLSFRTIDDDPIRINDQPLSLELEEENEPNEPDTEEGEIFNGSNIVEGSAQQAFNQQTNAPMVTLKVKNANDFAQVTEKVAALGDDPSTPAYSENSMVIWMDFDEGDSYLAELQKPTEDQKFISAPRVNERLMTSDVQITGNFTVESAKELANIINAGSLPVDMEEKFSTSVGAQFGAQAMNKTILAGAIGIGLIFIFMMFYYRLPGVVAVITLSLYIYLILQVFEWMNGVLTLPGIAALVLGVGMAVDANIITYERIKEELKAGKSTLSAFKSGNSRSLATILDANITTLLAAVVLFAFGTSSVKGFATMLILSIIVSFITAVYGSRLLLGLWVNSRALNKKPGFFGVKQKDIKNIEDGEEVEAKVLGREFDFVKNRKKFFGLSIFLVLAGAVIIAFNGLNLGIDFTNGSRVQVLAENTIDVDEIEQDFENLGLNPEKINSSGDNNEIAVARFDEELTKDQIAEIRTTLGEKYGSPENINTSIVSPIVAQELVKNAVYAVAIASIGIIIYVTIRFEFYFALTAIVALLHDAFFIIALFSITRLEFDITIIAAILTIVGYSVNDTIVTFDRIRENLKLKKRVRTFKELSEVVNRSLMQTLPRSINTVLTVIFAALMLMLFGATSITNFSFALVIGLIAGTYSSLFIAAQLWLVWRGSMLDKKPIQYVEKKKTGGPQV</sequence>
<dbReference type="PANTHER" id="PTHR30081">
    <property type="entry name" value="PROTEIN-EXPORT MEMBRANE PROTEIN SEC"/>
    <property type="match status" value="1"/>
</dbReference>
<dbReference type="HAMAP" id="MF_01463_B">
    <property type="entry name" value="SecD_B"/>
    <property type="match status" value="1"/>
</dbReference>
<feature type="transmembrane region" description="Helical" evidence="12">
    <location>
        <begin position="391"/>
        <end position="412"/>
    </location>
</feature>
<dbReference type="InterPro" id="IPR022646">
    <property type="entry name" value="SecD/SecF_CS"/>
</dbReference>
<comment type="function">
    <text evidence="9 12">Part of the Sec protein translocase complex. Interacts with the SecYEG preprotein conducting channel. SecDF uses the proton motive force (PMF) to complete protein translocation after the ATP-dependent function of SecA.</text>
</comment>
<dbReference type="Pfam" id="PF21760">
    <property type="entry name" value="SecD_1st"/>
    <property type="match status" value="1"/>
</dbReference>
<evidence type="ECO:0000313" key="18">
    <source>
        <dbReference type="Proteomes" id="UP000030147"/>
    </source>
</evidence>
<comment type="caution">
    <text evidence="12">Lacks conserved residue(s) required for the propagation of feature annotation.</text>
</comment>
<evidence type="ECO:0000256" key="12">
    <source>
        <dbReference type="HAMAP-Rule" id="MF_01463"/>
    </source>
</evidence>
<feature type="transmembrane region" description="Helical" evidence="12">
    <location>
        <begin position="660"/>
        <end position="681"/>
    </location>
</feature>
<feature type="transmembrane region" description="Helical" evidence="12">
    <location>
        <begin position="631"/>
        <end position="654"/>
    </location>
</feature>
<evidence type="ECO:0000256" key="7">
    <source>
        <dbReference type="ARBA" id="ARBA00023010"/>
    </source>
</evidence>
<evidence type="ECO:0000256" key="6">
    <source>
        <dbReference type="ARBA" id="ARBA00022989"/>
    </source>
</evidence>
<feature type="domain" description="Protein translocase subunit SecDF P1" evidence="15">
    <location>
        <begin position="62"/>
        <end position="120"/>
    </location>
</feature>
<evidence type="ECO:0000256" key="13">
    <source>
        <dbReference type="HAMAP-Rule" id="MF_01464"/>
    </source>
</evidence>
<feature type="transmembrane region" description="Helical" evidence="12">
    <location>
        <begin position="609"/>
        <end position="626"/>
    </location>
</feature>
<keyword evidence="2 12" id="KW-0813">Transport</keyword>